<feature type="compositionally biased region" description="Basic and acidic residues" evidence="1">
    <location>
        <begin position="40"/>
        <end position="56"/>
    </location>
</feature>
<reference evidence="2 3" key="1">
    <citation type="journal article" date="2022" name="bioRxiv">
        <title>Genomics of Preaxostyla Flagellates Illuminates Evolutionary Transitions and the Path Towards Mitochondrial Loss.</title>
        <authorList>
            <person name="Novak L.V.F."/>
            <person name="Treitli S.C."/>
            <person name="Pyrih J."/>
            <person name="Halakuc P."/>
            <person name="Pipaliya S.V."/>
            <person name="Vacek V."/>
            <person name="Brzon O."/>
            <person name="Soukal P."/>
            <person name="Eme L."/>
            <person name="Dacks J.B."/>
            <person name="Karnkowska A."/>
            <person name="Elias M."/>
            <person name="Hampl V."/>
        </authorList>
    </citation>
    <scope>NUCLEOTIDE SEQUENCE [LARGE SCALE GENOMIC DNA]</scope>
    <source>
        <strain evidence="2">NAU3</strain>
        <tissue evidence="2">Gut</tissue>
    </source>
</reference>
<name>A0ABQ9XNX7_9EUKA</name>
<protein>
    <submittedName>
        <fullName evidence="2">Uncharacterized protein</fullName>
    </submittedName>
</protein>
<evidence type="ECO:0000313" key="3">
    <source>
        <dbReference type="Proteomes" id="UP001281761"/>
    </source>
</evidence>
<evidence type="ECO:0000313" key="2">
    <source>
        <dbReference type="EMBL" id="KAK2953087.1"/>
    </source>
</evidence>
<accession>A0ABQ9XNX7</accession>
<feature type="region of interest" description="Disordered" evidence="1">
    <location>
        <begin position="27"/>
        <end position="58"/>
    </location>
</feature>
<keyword evidence="3" id="KW-1185">Reference proteome</keyword>
<evidence type="ECO:0000256" key="1">
    <source>
        <dbReference type="SAM" id="MobiDB-lite"/>
    </source>
</evidence>
<dbReference type="Proteomes" id="UP001281761">
    <property type="component" value="Unassembled WGS sequence"/>
</dbReference>
<sequence length="125" mass="14004">MLPPIITNQRSVNALPSTNEQCELFESGGEGEFGNHRARLPRENPNRSRKPIHDVMPESTKITQTAFASITSSMPSILNILCTVFHLSRTAPLVSFHSRWASIIAFRNQNTESSYQSFRLPVFGS</sequence>
<comment type="caution">
    <text evidence="2">The sequence shown here is derived from an EMBL/GenBank/DDBJ whole genome shotgun (WGS) entry which is preliminary data.</text>
</comment>
<organism evidence="2 3">
    <name type="scientific">Blattamonas nauphoetae</name>
    <dbReference type="NCBI Taxonomy" id="2049346"/>
    <lineage>
        <taxon>Eukaryota</taxon>
        <taxon>Metamonada</taxon>
        <taxon>Preaxostyla</taxon>
        <taxon>Oxymonadida</taxon>
        <taxon>Blattamonas</taxon>
    </lineage>
</organism>
<gene>
    <name evidence="2" type="ORF">BLNAU_12076</name>
</gene>
<dbReference type="EMBL" id="JARBJD010000096">
    <property type="protein sequence ID" value="KAK2953087.1"/>
    <property type="molecule type" value="Genomic_DNA"/>
</dbReference>
<proteinExistence type="predicted"/>